<protein>
    <recommendedName>
        <fullName evidence="1">SHOCT domain-containing protein</fullName>
    </recommendedName>
</protein>
<dbReference type="InterPro" id="IPR018649">
    <property type="entry name" value="SHOCT"/>
</dbReference>
<evidence type="ECO:0000313" key="2">
    <source>
        <dbReference type="EMBL" id="RTQ94186.1"/>
    </source>
</evidence>
<evidence type="ECO:0000259" key="1">
    <source>
        <dbReference type="Pfam" id="PF09851"/>
    </source>
</evidence>
<dbReference type="EMBL" id="RXNR01000013">
    <property type="protein sequence ID" value="RTQ94186.1"/>
    <property type="molecule type" value="Genomic_DNA"/>
</dbReference>
<name>A0A431UUM7_9BACI</name>
<accession>A0A431UUM7</accession>
<gene>
    <name evidence="2" type="ORF">EKG35_06350</name>
</gene>
<proteinExistence type="predicted"/>
<organism evidence="2 3">
    <name type="scientific">Lysinibacillus telephonicus</name>
    <dbReference type="NCBI Taxonomy" id="1714840"/>
    <lineage>
        <taxon>Bacteria</taxon>
        <taxon>Bacillati</taxon>
        <taxon>Bacillota</taxon>
        <taxon>Bacilli</taxon>
        <taxon>Bacillales</taxon>
        <taxon>Bacillaceae</taxon>
        <taxon>Lysinibacillus</taxon>
    </lineage>
</organism>
<dbReference type="Proteomes" id="UP000276349">
    <property type="component" value="Unassembled WGS sequence"/>
</dbReference>
<dbReference type="Pfam" id="PF09851">
    <property type="entry name" value="SHOCT"/>
    <property type="match status" value="1"/>
</dbReference>
<sequence>MPFERLRDFINIVMNQIHMVRDTLRTTTVSFSTVAVSDKYAALEKLGKLKEQGILTEEEFEKEKKKILNQG</sequence>
<keyword evidence="3" id="KW-1185">Reference proteome</keyword>
<reference evidence="2 3" key="1">
    <citation type="submission" date="2018-12" db="EMBL/GenBank/DDBJ databases">
        <authorList>
            <person name="Yu L."/>
        </authorList>
    </citation>
    <scope>NUCLEOTIDE SEQUENCE [LARGE SCALE GENOMIC DNA]</scope>
    <source>
        <strain evidence="2 3">S5H2222</strain>
    </source>
</reference>
<evidence type="ECO:0000313" key="3">
    <source>
        <dbReference type="Proteomes" id="UP000276349"/>
    </source>
</evidence>
<feature type="domain" description="SHOCT" evidence="1">
    <location>
        <begin position="41"/>
        <end position="68"/>
    </location>
</feature>
<comment type="caution">
    <text evidence="2">The sequence shown here is derived from an EMBL/GenBank/DDBJ whole genome shotgun (WGS) entry which is preliminary data.</text>
</comment>
<dbReference type="AlphaFoldDB" id="A0A431UUM7"/>